<protein>
    <submittedName>
        <fullName evidence="1">Uncharacterized protein</fullName>
    </submittedName>
</protein>
<evidence type="ECO:0000313" key="1">
    <source>
        <dbReference type="EMBL" id="MCI2242967.1"/>
    </source>
</evidence>
<sequence length="63" mass="6725">MMSRDFAFPLTDPLVPISPFCPCDDLIDQAILAGILVDLLDDEASLVLIAEVMASLEDASETG</sequence>
<comment type="caution">
    <text evidence="1">The sequence shown here is derived from an EMBL/GenBank/DDBJ whole genome shotgun (WGS) entry which is preliminary data.</text>
</comment>
<organism evidence="1 2">
    <name type="scientific">Adlercreutzia faecimuris</name>
    <dbReference type="NCBI Taxonomy" id="2897341"/>
    <lineage>
        <taxon>Bacteria</taxon>
        <taxon>Bacillati</taxon>
        <taxon>Actinomycetota</taxon>
        <taxon>Coriobacteriia</taxon>
        <taxon>Eggerthellales</taxon>
        <taxon>Eggerthellaceae</taxon>
        <taxon>Adlercreutzia</taxon>
    </lineage>
</organism>
<reference evidence="1" key="1">
    <citation type="submission" date="2021-11" db="EMBL/GenBank/DDBJ databases">
        <title>A Novel Adlercreutzia Species, isolated from a Allomyrina dichotoma larva feces.</title>
        <authorList>
            <person name="Suh M.K."/>
        </authorList>
    </citation>
    <scope>NUCLEOTIDE SEQUENCE</scope>
    <source>
        <strain evidence="1">JBNU-10</strain>
    </source>
</reference>
<proteinExistence type="predicted"/>
<evidence type="ECO:0000313" key="2">
    <source>
        <dbReference type="Proteomes" id="UP001430755"/>
    </source>
</evidence>
<dbReference type="EMBL" id="JAJMLW010000004">
    <property type="protein sequence ID" value="MCI2242967.1"/>
    <property type="molecule type" value="Genomic_DNA"/>
</dbReference>
<name>A0ABS9WJB3_9ACTN</name>
<keyword evidence="2" id="KW-1185">Reference proteome</keyword>
<gene>
    <name evidence="1" type="ORF">LPT13_11480</name>
</gene>
<dbReference type="Proteomes" id="UP001430755">
    <property type="component" value="Unassembled WGS sequence"/>
</dbReference>
<dbReference type="RefSeq" id="WP_242166539.1">
    <property type="nucleotide sequence ID" value="NZ_JAJMLW010000004.1"/>
</dbReference>
<accession>A0ABS9WJB3</accession>